<proteinExistence type="predicted"/>
<dbReference type="OrthoDB" id="4070659at2"/>
<organism evidence="1 2">
    <name type="scientific">Streptomyces thermolilacinus SPC6</name>
    <dbReference type="NCBI Taxonomy" id="1306406"/>
    <lineage>
        <taxon>Bacteria</taxon>
        <taxon>Bacillati</taxon>
        <taxon>Actinomycetota</taxon>
        <taxon>Actinomycetes</taxon>
        <taxon>Kitasatosporales</taxon>
        <taxon>Streptomycetaceae</taxon>
        <taxon>Streptomyces</taxon>
    </lineage>
</organism>
<keyword evidence="2" id="KW-1185">Reference proteome</keyword>
<reference evidence="1 2" key="1">
    <citation type="journal article" date="2013" name="Genome Announc.">
        <title>Genome Sequence of Streptomyces violaceusniger Strain SPC6, a Halotolerant Streptomycete That Exhibits Rapid Growth and Development.</title>
        <authorList>
            <person name="Chen X."/>
            <person name="Zhang B."/>
            <person name="Zhang W."/>
            <person name="Wu X."/>
            <person name="Zhang M."/>
            <person name="Chen T."/>
            <person name="Liu G."/>
            <person name="Dyson P."/>
        </authorList>
    </citation>
    <scope>NUCLEOTIDE SEQUENCE [LARGE SCALE GENOMIC DNA]</scope>
    <source>
        <strain evidence="1 2">SPC6</strain>
    </source>
</reference>
<dbReference type="STRING" id="1306406.J116_006285"/>
<dbReference type="PROSITE" id="PS51318">
    <property type="entry name" value="TAT"/>
    <property type="match status" value="1"/>
</dbReference>
<sequence length="322" mass="33937">MSRSTPARRALLRWGAPLAALVLVAGGVLLGKTTNAFGPDRVCRGWVTAADAQRALGGTGPLSSTESEPGSCQVRLGGWDPGAGTMLIIAPVDRSPRFPFDQGVWHISGNAPILVGSRTAGAVDKRGGWVLLPDSCREAVPQANEDERLTLRATVLHGDGDPAGLARVLESAARGLVEQHGCAGPDAVTVGEPSSASPAVATDFGTVCGLDGFTLPQPHSGTVVERVSGSRDGDGWFCDLAFSHDSSEGSFARFAIVRHPDLATALSNTRFPRARCGGRDTYFAWDENDYWTPEKRANAGFPAKKDLSEAFRTAARKALRCT</sequence>
<dbReference type="InterPro" id="IPR006311">
    <property type="entry name" value="TAT_signal"/>
</dbReference>
<comment type="caution">
    <text evidence="1">The sequence shown here is derived from an EMBL/GenBank/DDBJ whole genome shotgun (WGS) entry which is preliminary data.</text>
</comment>
<accession>A0A1D3DP78</accession>
<dbReference type="Proteomes" id="UP000095329">
    <property type="component" value="Unassembled WGS sequence"/>
</dbReference>
<evidence type="ECO:0000313" key="1">
    <source>
        <dbReference type="EMBL" id="OEJ94132.1"/>
    </source>
</evidence>
<gene>
    <name evidence="1" type="ORF">J116_006285</name>
</gene>
<name>A0A1D3DP78_9ACTN</name>
<evidence type="ECO:0000313" key="2">
    <source>
        <dbReference type="Proteomes" id="UP000095329"/>
    </source>
</evidence>
<dbReference type="RefSeq" id="WP_023586239.1">
    <property type="nucleotide sequence ID" value="NZ_ASHX02000001.1"/>
</dbReference>
<protein>
    <submittedName>
        <fullName evidence="1">Uncharacterized protein</fullName>
    </submittedName>
</protein>
<dbReference type="AlphaFoldDB" id="A0A1D3DP78"/>
<dbReference type="EMBL" id="ASHX02000001">
    <property type="protein sequence ID" value="OEJ94132.1"/>
    <property type="molecule type" value="Genomic_DNA"/>
</dbReference>